<feature type="domain" description="Peptidoglycan binding-like" evidence="1">
    <location>
        <begin position="272"/>
        <end position="327"/>
    </location>
</feature>
<dbReference type="AlphaFoldDB" id="Q113W2"/>
<sequence>MESLAYIELFLVNKEIKDLKFIEKLNWKKLLNLTYINFLSAVIVNSILINDSLAQVSDISIPKTNSYSDFNISRTQNNKTAQEQVAPNSFVSSSRLDNNAVIPTPNSQVYLRCGDFSEIVAEVQRELRELGYFTANLTGYYGQETEIAVKQFQQEKGLKPTGEIEPTTWLLLFPDRKNSQTNSRFFNSSTKVLSFGEVNPQVAIIQRQLAELGFYKGQINSIYDQKTRTAVIQFQNVYGITPTGQVGYTTREFLFETRTIPVERVLRLGNTGLDVRRLQQRLRSLGYYQRQITNYFDLSTETAVIDFQKRNRITPTGIVGQTTKAFLFDADQVLPPGPVSYSRGNYARKHYSYQGLLKPGNEGWAVEQLQILLTRLGYYSGVIDGFFGLRTEFAVRSFQQDLGLVDTGVATIDTLQALRHPLIINQNISEEQFSDIGNQTQVLELQNRLRLQGLYTGPLNGVYNSQTRSAVAEAQLIYGVSGKDIVD</sequence>
<dbReference type="RefSeq" id="WP_011611585.1">
    <property type="nucleotide sequence ID" value="NC_008312.1"/>
</dbReference>
<evidence type="ECO:0000313" key="2">
    <source>
        <dbReference type="EMBL" id="ABG51212.1"/>
    </source>
</evidence>
<dbReference type="InterPro" id="IPR036366">
    <property type="entry name" value="PGBDSf"/>
</dbReference>
<dbReference type="Pfam" id="PF01471">
    <property type="entry name" value="PG_binding_1"/>
    <property type="match status" value="5"/>
</dbReference>
<protein>
    <submittedName>
        <fullName evidence="2">Peptidoglycan-binding domain 1</fullName>
    </submittedName>
</protein>
<name>Q113W2_TRIEI</name>
<dbReference type="InterPro" id="IPR052905">
    <property type="entry name" value="LD-transpeptidase_YkuD-like"/>
</dbReference>
<dbReference type="eggNOG" id="COG3409">
    <property type="taxonomic scope" value="Bacteria"/>
</dbReference>
<feature type="domain" description="Peptidoglycan binding-like" evidence="1">
    <location>
        <begin position="118"/>
        <end position="169"/>
    </location>
</feature>
<dbReference type="HOGENOM" id="CLU_507011_0_0_3"/>
<dbReference type="InterPro" id="IPR036365">
    <property type="entry name" value="PGBD-like_sf"/>
</dbReference>
<dbReference type="OrthoDB" id="6197780at2"/>
<gene>
    <name evidence="2" type="ordered locus">Tery_1959</name>
</gene>
<dbReference type="InterPro" id="IPR002477">
    <property type="entry name" value="Peptidoglycan-bd-like"/>
</dbReference>
<evidence type="ECO:0000259" key="1">
    <source>
        <dbReference type="Pfam" id="PF01471"/>
    </source>
</evidence>
<reference evidence="2" key="1">
    <citation type="submission" date="2006-06" db="EMBL/GenBank/DDBJ databases">
        <title>Complete sequence of Trichodesmium erythraeum IMS101.</title>
        <authorList>
            <consortium name="US DOE Joint Genome Institute"/>
            <person name="Copeland A."/>
            <person name="Lucas S."/>
            <person name="Lapidus A."/>
            <person name="Barry K."/>
            <person name="Detter J.C."/>
            <person name="Glavina del Rio T."/>
            <person name="Hammon N."/>
            <person name="Israni S."/>
            <person name="Dalin E."/>
            <person name="Tice H."/>
            <person name="Pitluck S."/>
            <person name="Kiss H."/>
            <person name="Munk A.C."/>
            <person name="Brettin T."/>
            <person name="Bruce D."/>
            <person name="Han C."/>
            <person name="Tapia R."/>
            <person name="Gilna P."/>
            <person name="Schmutz J."/>
            <person name="Larimer F."/>
            <person name="Land M."/>
            <person name="Hauser L."/>
            <person name="Kyrpides N."/>
            <person name="Kim E."/>
            <person name="Richardson P."/>
        </authorList>
    </citation>
    <scope>NUCLEOTIDE SEQUENCE [LARGE SCALE GENOMIC DNA]</scope>
    <source>
        <strain evidence="2">IMS101</strain>
    </source>
</reference>
<dbReference type="SUPFAM" id="SSF47090">
    <property type="entry name" value="PGBD-like"/>
    <property type="match status" value="5"/>
</dbReference>
<feature type="domain" description="Peptidoglycan binding-like" evidence="1">
    <location>
        <begin position="439"/>
        <end position="479"/>
    </location>
</feature>
<proteinExistence type="predicted"/>
<organism evidence="2">
    <name type="scientific">Trichodesmium erythraeum (strain IMS101)</name>
    <dbReference type="NCBI Taxonomy" id="203124"/>
    <lineage>
        <taxon>Bacteria</taxon>
        <taxon>Bacillati</taxon>
        <taxon>Cyanobacteriota</taxon>
        <taxon>Cyanophyceae</taxon>
        <taxon>Oscillatoriophycideae</taxon>
        <taxon>Oscillatoriales</taxon>
        <taxon>Microcoleaceae</taxon>
        <taxon>Trichodesmium</taxon>
    </lineage>
</organism>
<dbReference type="KEGG" id="ter:Tery_1959"/>
<feature type="domain" description="Peptidoglycan binding-like" evidence="1">
    <location>
        <begin position="365"/>
        <end position="418"/>
    </location>
</feature>
<dbReference type="Gene3D" id="1.10.101.10">
    <property type="entry name" value="PGBD-like superfamily/PGBD"/>
    <property type="match status" value="5"/>
</dbReference>
<dbReference type="PANTHER" id="PTHR41533">
    <property type="entry name" value="L,D-TRANSPEPTIDASE HI_1667-RELATED"/>
    <property type="match status" value="1"/>
</dbReference>
<dbReference type="EMBL" id="CP000393">
    <property type="protein sequence ID" value="ABG51212.1"/>
    <property type="molecule type" value="Genomic_DNA"/>
</dbReference>
<accession>Q113W2</accession>
<feature type="domain" description="Peptidoglycan binding-like" evidence="1">
    <location>
        <begin position="199"/>
        <end position="254"/>
    </location>
</feature>
<dbReference type="PANTHER" id="PTHR41533:SF1">
    <property type="entry name" value="L,D-TRANSPEPTIDASE YCBB-RELATED"/>
    <property type="match status" value="1"/>
</dbReference>